<dbReference type="GO" id="GO:0043565">
    <property type="term" value="F:sequence-specific DNA binding"/>
    <property type="evidence" value="ECO:0007669"/>
    <property type="project" value="TreeGrafter"/>
</dbReference>
<dbReference type="GO" id="GO:1904047">
    <property type="term" value="F:S-adenosyl-L-methionine binding"/>
    <property type="evidence" value="ECO:0007669"/>
    <property type="project" value="TreeGrafter"/>
</dbReference>
<keyword evidence="3 8" id="KW-0489">Methyltransferase</keyword>
<dbReference type="REBASE" id="250516">
    <property type="entry name" value="M.ApoL55ORF6240P"/>
</dbReference>
<comment type="catalytic activity">
    <reaction evidence="6 8">
        <text>a 2'-deoxyadenosine in DNA + S-adenosyl-L-methionine = an N(6)-methyl-2'-deoxyadenosine in DNA + S-adenosyl-L-homocysteine + H(+)</text>
        <dbReference type="Rhea" id="RHEA:15197"/>
        <dbReference type="Rhea" id="RHEA-COMP:12418"/>
        <dbReference type="Rhea" id="RHEA-COMP:12419"/>
        <dbReference type="ChEBI" id="CHEBI:15378"/>
        <dbReference type="ChEBI" id="CHEBI:57856"/>
        <dbReference type="ChEBI" id="CHEBI:59789"/>
        <dbReference type="ChEBI" id="CHEBI:90615"/>
        <dbReference type="ChEBI" id="CHEBI:90616"/>
        <dbReference type="EC" id="2.1.1.72"/>
    </reaction>
</comment>
<dbReference type="AlphaFoldDB" id="A0A2U8FJG4"/>
<keyword evidence="4 8" id="KW-0808">Transferase</keyword>
<dbReference type="SUPFAM" id="SSF53335">
    <property type="entry name" value="S-adenosyl-L-methionine-dependent methyltransferases"/>
    <property type="match status" value="1"/>
</dbReference>
<reference evidence="10" key="1">
    <citation type="submission" date="2018-05" db="EMBL/GenBank/DDBJ databases">
        <title>Complete genome sequence of Actinobacillus porcitonsillarum reference strain 9953L55 (CCUG 46996).</title>
        <authorList>
            <person name="Dona V."/>
            <person name="Perreten V."/>
        </authorList>
    </citation>
    <scope>NUCLEOTIDE SEQUENCE [LARGE SCALE GENOMIC DNA]</scope>
    <source>
        <strain evidence="10">9953L55</strain>
    </source>
</reference>
<evidence type="ECO:0000256" key="1">
    <source>
        <dbReference type="ARBA" id="ARBA00006594"/>
    </source>
</evidence>
<evidence type="ECO:0000313" key="10">
    <source>
        <dbReference type="Proteomes" id="UP000244920"/>
    </source>
</evidence>
<dbReference type="GO" id="GO:0009007">
    <property type="term" value="F:site-specific DNA-methyltransferase (adenine-specific) activity"/>
    <property type="evidence" value="ECO:0007669"/>
    <property type="project" value="UniProtKB-UniRule"/>
</dbReference>
<evidence type="ECO:0000256" key="5">
    <source>
        <dbReference type="ARBA" id="ARBA00022691"/>
    </source>
</evidence>
<organism evidence="9 10">
    <name type="scientific">Actinobacillus porcitonsillarum</name>
    <dbReference type="NCBI Taxonomy" id="189834"/>
    <lineage>
        <taxon>Bacteria</taxon>
        <taxon>Pseudomonadati</taxon>
        <taxon>Pseudomonadota</taxon>
        <taxon>Gammaproteobacteria</taxon>
        <taxon>Pasteurellales</taxon>
        <taxon>Pasteurellaceae</taxon>
        <taxon>Actinobacillus</taxon>
    </lineage>
</organism>
<dbReference type="PIRSF" id="PIRSF000398">
    <property type="entry name" value="M_m6A_EcoRV"/>
    <property type="match status" value="1"/>
</dbReference>
<evidence type="ECO:0000256" key="4">
    <source>
        <dbReference type="ARBA" id="ARBA00022679"/>
    </source>
</evidence>
<evidence type="ECO:0000256" key="6">
    <source>
        <dbReference type="ARBA" id="ARBA00047942"/>
    </source>
</evidence>
<comment type="similarity">
    <text evidence="1 8">Belongs to the N(4)/N(6)-methyltransferase family.</text>
</comment>
<dbReference type="Pfam" id="PF02086">
    <property type="entry name" value="MethyltransfD12"/>
    <property type="match status" value="1"/>
</dbReference>
<feature type="binding site" evidence="7">
    <location>
        <position position="11"/>
    </location>
    <ligand>
        <name>S-adenosyl-L-methionine</name>
        <dbReference type="ChEBI" id="CHEBI:59789"/>
    </ligand>
</feature>
<keyword evidence="5 8" id="KW-0949">S-adenosyl-L-methionine</keyword>
<gene>
    <name evidence="9" type="ORF">DDU33_06240</name>
</gene>
<evidence type="ECO:0000256" key="7">
    <source>
        <dbReference type="PIRSR" id="PIRSR000398-1"/>
    </source>
</evidence>
<dbReference type="NCBIfam" id="TIGR00571">
    <property type="entry name" value="dam"/>
    <property type="match status" value="1"/>
</dbReference>
<dbReference type="PANTHER" id="PTHR30481">
    <property type="entry name" value="DNA ADENINE METHYLASE"/>
    <property type="match status" value="1"/>
</dbReference>
<accession>A0A2U8FJG4</accession>
<dbReference type="Gene3D" id="3.40.50.150">
    <property type="entry name" value="Vaccinia Virus protein VP39"/>
    <property type="match status" value="1"/>
</dbReference>
<dbReference type="RefSeq" id="WP_108923812.1">
    <property type="nucleotide sequence ID" value="NZ_CP029206.1"/>
</dbReference>
<evidence type="ECO:0000256" key="3">
    <source>
        <dbReference type="ARBA" id="ARBA00022603"/>
    </source>
</evidence>
<dbReference type="EC" id="2.1.1.72" evidence="2 8"/>
<dbReference type="GO" id="GO:0032259">
    <property type="term" value="P:methylation"/>
    <property type="evidence" value="ECO:0007669"/>
    <property type="project" value="UniProtKB-KW"/>
</dbReference>
<dbReference type="InterPro" id="IPR023095">
    <property type="entry name" value="Ade_MeTrfase_dom_2"/>
</dbReference>
<feature type="binding site" evidence="7">
    <location>
        <position position="59"/>
    </location>
    <ligand>
        <name>S-adenosyl-L-methionine</name>
        <dbReference type="ChEBI" id="CHEBI:59789"/>
    </ligand>
</feature>
<dbReference type="GO" id="GO:0006298">
    <property type="term" value="P:mismatch repair"/>
    <property type="evidence" value="ECO:0007669"/>
    <property type="project" value="TreeGrafter"/>
</dbReference>
<dbReference type="KEGG" id="apor:DDU33_06240"/>
<dbReference type="GO" id="GO:0009307">
    <property type="term" value="P:DNA restriction-modification system"/>
    <property type="evidence" value="ECO:0007669"/>
    <property type="project" value="InterPro"/>
</dbReference>
<evidence type="ECO:0000313" key="9">
    <source>
        <dbReference type="EMBL" id="AWI51102.1"/>
    </source>
</evidence>
<keyword evidence="10" id="KW-1185">Reference proteome</keyword>
<feature type="binding site" evidence="7">
    <location>
        <position position="15"/>
    </location>
    <ligand>
        <name>S-adenosyl-L-methionine</name>
        <dbReference type="ChEBI" id="CHEBI:59789"/>
    </ligand>
</feature>
<dbReference type="InterPro" id="IPR029063">
    <property type="entry name" value="SAM-dependent_MTases_sf"/>
</dbReference>
<protein>
    <recommendedName>
        <fullName evidence="2 8">Site-specific DNA-methyltransferase (adenine-specific)</fullName>
        <ecNumber evidence="2 8">2.1.1.72</ecNumber>
    </recommendedName>
</protein>
<dbReference type="Gene3D" id="1.10.1020.10">
    <property type="entry name" value="Adenine-specific Methyltransferase, Domain 2"/>
    <property type="match status" value="1"/>
</dbReference>
<dbReference type="PRINTS" id="PR00505">
    <property type="entry name" value="D12N6MTFRASE"/>
</dbReference>
<name>A0A2U8FJG4_9PAST</name>
<dbReference type="EMBL" id="CP029206">
    <property type="protein sequence ID" value="AWI51102.1"/>
    <property type="molecule type" value="Genomic_DNA"/>
</dbReference>
<dbReference type="PANTHER" id="PTHR30481:SF3">
    <property type="entry name" value="DNA ADENINE METHYLASE"/>
    <property type="match status" value="1"/>
</dbReference>
<dbReference type="InterPro" id="IPR002052">
    <property type="entry name" value="DNA_methylase_N6_adenine_CS"/>
</dbReference>
<dbReference type="InterPro" id="IPR012327">
    <property type="entry name" value="MeTrfase_D12"/>
</dbReference>
<dbReference type="InterPro" id="IPR012263">
    <property type="entry name" value="M_m6A_EcoRV"/>
</dbReference>
<evidence type="ECO:0000256" key="8">
    <source>
        <dbReference type="RuleBase" id="RU361257"/>
    </source>
</evidence>
<proteinExistence type="inferred from homology"/>
<dbReference type="PROSITE" id="PS00092">
    <property type="entry name" value="N6_MTASE"/>
    <property type="match status" value="1"/>
</dbReference>
<sequence length="282" mass="32469">MSEKQRAFLKWAGGKYRLAQDIRKNLPPSIPQGACFVEPFVGAGSVFLNTDFDRYLLADINPDLINLFNAVKNNVEHYIQQTQALFLAPNANSKTFYLARRAEFNASEDPFQRSVLFLYLNRFGFNGLCRYNKKRGYNVPFGRYKTHYFPEKELRFFAQKAQKAEFICADFEQVFAYLREKNDNYIVYCDPPYAPLQQDTNFTQYAGGGFSLEQQIRLAKLAKQAAFNHIPVLISNHDTEFTRQIYQGATLTKIRVQRSIGQKAESRGKVAELLALFTKNGE</sequence>
<feature type="binding site" evidence="7">
    <location>
        <position position="190"/>
    </location>
    <ligand>
        <name>S-adenosyl-L-methionine</name>
        <dbReference type="ChEBI" id="CHEBI:59789"/>
    </ligand>
</feature>
<evidence type="ECO:0000256" key="2">
    <source>
        <dbReference type="ARBA" id="ARBA00011900"/>
    </source>
</evidence>
<dbReference type="Proteomes" id="UP000244920">
    <property type="component" value="Chromosome"/>
</dbReference>